<dbReference type="Proteomes" id="UP001162131">
    <property type="component" value="Unassembled WGS sequence"/>
</dbReference>
<feature type="compositionally biased region" description="Acidic residues" evidence="5">
    <location>
        <begin position="130"/>
        <end position="144"/>
    </location>
</feature>
<dbReference type="GO" id="GO:0032934">
    <property type="term" value="F:sterol binding"/>
    <property type="evidence" value="ECO:0007669"/>
    <property type="project" value="TreeGrafter"/>
</dbReference>
<evidence type="ECO:0000259" key="7">
    <source>
        <dbReference type="PROSITE" id="PS51778"/>
    </source>
</evidence>
<gene>
    <name evidence="8" type="ORF">BSTOLATCC_MIC45811</name>
</gene>
<dbReference type="GO" id="GO:0120015">
    <property type="term" value="F:sterol transfer activity"/>
    <property type="evidence" value="ECO:0007669"/>
    <property type="project" value="TreeGrafter"/>
</dbReference>
<evidence type="ECO:0000256" key="6">
    <source>
        <dbReference type="SAM" id="Phobius"/>
    </source>
</evidence>
<keyword evidence="4 6" id="KW-0472">Membrane</keyword>
<organism evidence="8 9">
    <name type="scientific">Blepharisma stoltei</name>
    <dbReference type="NCBI Taxonomy" id="1481888"/>
    <lineage>
        <taxon>Eukaryota</taxon>
        <taxon>Sar</taxon>
        <taxon>Alveolata</taxon>
        <taxon>Ciliophora</taxon>
        <taxon>Postciliodesmatophora</taxon>
        <taxon>Heterotrichea</taxon>
        <taxon>Heterotrichida</taxon>
        <taxon>Blepharismidae</taxon>
        <taxon>Blepharisma</taxon>
    </lineage>
</organism>
<dbReference type="PROSITE" id="PS51778">
    <property type="entry name" value="VAST"/>
    <property type="match status" value="1"/>
</dbReference>
<dbReference type="GO" id="GO:0005789">
    <property type="term" value="C:endoplasmic reticulum membrane"/>
    <property type="evidence" value="ECO:0007669"/>
    <property type="project" value="TreeGrafter"/>
</dbReference>
<dbReference type="EMBL" id="CAJZBQ010000045">
    <property type="protein sequence ID" value="CAG9328359.1"/>
    <property type="molecule type" value="Genomic_DNA"/>
</dbReference>
<evidence type="ECO:0000256" key="4">
    <source>
        <dbReference type="ARBA" id="ARBA00023136"/>
    </source>
</evidence>
<dbReference type="CDD" id="cd13220">
    <property type="entry name" value="PH-GRAM_GRAMDC"/>
    <property type="match status" value="1"/>
</dbReference>
<dbReference type="Pfam" id="PF16016">
    <property type="entry name" value="VASt"/>
    <property type="match status" value="1"/>
</dbReference>
<reference evidence="8" key="1">
    <citation type="submission" date="2021-09" db="EMBL/GenBank/DDBJ databases">
        <authorList>
            <consortium name="AG Swart"/>
            <person name="Singh M."/>
            <person name="Singh A."/>
            <person name="Seah K."/>
            <person name="Emmerich C."/>
        </authorList>
    </citation>
    <scope>NUCLEOTIDE SEQUENCE</scope>
    <source>
        <strain evidence="8">ATCC30299</strain>
    </source>
</reference>
<dbReference type="GO" id="GO:0140268">
    <property type="term" value="C:endoplasmic reticulum-plasma membrane contact site"/>
    <property type="evidence" value="ECO:0007669"/>
    <property type="project" value="TreeGrafter"/>
</dbReference>
<dbReference type="InterPro" id="IPR011993">
    <property type="entry name" value="PH-like_dom_sf"/>
</dbReference>
<dbReference type="InterPro" id="IPR004182">
    <property type="entry name" value="GRAM"/>
</dbReference>
<dbReference type="Gene3D" id="2.30.29.30">
    <property type="entry name" value="Pleckstrin-homology domain (PH domain)/Phosphotyrosine-binding domain (PTB)"/>
    <property type="match status" value="1"/>
</dbReference>
<evidence type="ECO:0000313" key="8">
    <source>
        <dbReference type="EMBL" id="CAG9328359.1"/>
    </source>
</evidence>
<protein>
    <recommendedName>
        <fullName evidence="7">VASt domain-containing protein</fullName>
    </recommendedName>
</protein>
<name>A0AAU9JS17_9CILI</name>
<sequence length="404" mass="46561">MSRAPQRMNSQQVVRLLFSLPDEEDVLDDFSCGLRKKVLIHGRLFCTDNFLCFYANILGFKTKQVIPFRDVIAIRRHKGSITNSIEIACANKKSFFFGSFTRRNEAFQFIYSLWRNSGYCDESQDTGVWSDDEDPPPTQEEEEKEGITMLPTEDEGDRTETLKAILPITPKKFFELFFADDATYPIKDYCMERKDTEFEITNWVENEELGGWTREIKFRTKINGPSIGPKTTRCHRTQVYKWVDGNLIIKTSSKALDVPYSSYFVVEDEWNITANGADKSIFRCLVSINFLKSTMFKGTIESRSKTDVAADHENWLKSARAKCLGDVPSPAEKQPEKQIHPIAKYDEVDLKAYRQKTKMILNSAPNSVNSLLLFNTICIILLFFYLNHLFGRLNELSSRARVDL</sequence>
<accession>A0AAU9JS17</accession>
<feature type="domain" description="VASt" evidence="7">
    <location>
        <begin position="157"/>
        <end position="327"/>
    </location>
</feature>
<evidence type="ECO:0000256" key="1">
    <source>
        <dbReference type="ARBA" id="ARBA00004167"/>
    </source>
</evidence>
<evidence type="ECO:0000313" key="9">
    <source>
        <dbReference type="Proteomes" id="UP001162131"/>
    </source>
</evidence>
<keyword evidence="3 6" id="KW-1133">Transmembrane helix</keyword>
<comment type="subcellular location">
    <subcellularLocation>
        <location evidence="1">Membrane</location>
        <topology evidence="1">Single-pass membrane protein</topology>
    </subcellularLocation>
</comment>
<feature type="transmembrane region" description="Helical" evidence="6">
    <location>
        <begin position="371"/>
        <end position="391"/>
    </location>
</feature>
<evidence type="ECO:0000256" key="3">
    <source>
        <dbReference type="ARBA" id="ARBA00022989"/>
    </source>
</evidence>
<evidence type="ECO:0000256" key="5">
    <source>
        <dbReference type="SAM" id="MobiDB-lite"/>
    </source>
</evidence>
<dbReference type="AlphaFoldDB" id="A0AAU9JS17"/>
<proteinExistence type="predicted"/>
<keyword evidence="2 6" id="KW-0812">Transmembrane</keyword>
<dbReference type="SMART" id="SM00568">
    <property type="entry name" value="GRAM"/>
    <property type="match status" value="1"/>
</dbReference>
<dbReference type="GO" id="GO:0032366">
    <property type="term" value="P:intracellular sterol transport"/>
    <property type="evidence" value="ECO:0007669"/>
    <property type="project" value="TreeGrafter"/>
</dbReference>
<evidence type="ECO:0000256" key="2">
    <source>
        <dbReference type="ARBA" id="ARBA00022692"/>
    </source>
</evidence>
<dbReference type="PANTHER" id="PTHR23319">
    <property type="entry name" value="GRAM DOMAIN CONTAINING 1B, ISOFORM E"/>
    <property type="match status" value="1"/>
</dbReference>
<dbReference type="Pfam" id="PF02893">
    <property type="entry name" value="GRAM"/>
    <property type="match status" value="1"/>
</dbReference>
<dbReference type="GO" id="GO:0005886">
    <property type="term" value="C:plasma membrane"/>
    <property type="evidence" value="ECO:0007669"/>
    <property type="project" value="TreeGrafter"/>
</dbReference>
<dbReference type="InterPro" id="IPR031968">
    <property type="entry name" value="VASt"/>
</dbReference>
<dbReference type="InterPro" id="IPR051482">
    <property type="entry name" value="Cholesterol_transport"/>
</dbReference>
<feature type="region of interest" description="Disordered" evidence="5">
    <location>
        <begin position="124"/>
        <end position="146"/>
    </location>
</feature>
<keyword evidence="9" id="KW-1185">Reference proteome</keyword>
<dbReference type="PANTHER" id="PTHR23319:SF4">
    <property type="entry name" value="GRAM DOMAIN CONTAINING 1B, ISOFORM E"/>
    <property type="match status" value="1"/>
</dbReference>
<comment type="caution">
    <text evidence="8">The sequence shown here is derived from an EMBL/GenBank/DDBJ whole genome shotgun (WGS) entry which is preliminary data.</text>
</comment>